<keyword evidence="1" id="KW-0472">Membrane</keyword>
<protein>
    <submittedName>
        <fullName evidence="2">Allantoin permease</fullName>
    </submittedName>
</protein>
<dbReference type="EMBL" id="PCHJ01000015">
    <property type="protein sequence ID" value="PKV09438.1"/>
    <property type="molecule type" value="Genomic_DNA"/>
</dbReference>
<gene>
    <name evidence="2" type="ORF">CQR44_0971</name>
</gene>
<keyword evidence="1" id="KW-0812">Transmembrane</keyword>
<reference evidence="2 3" key="1">
    <citation type="submission" date="2017-10" db="EMBL/GenBank/DDBJ databases">
        <title>Bifidobacterium genomics.</title>
        <authorList>
            <person name="Lugli G.A."/>
            <person name="Milani C."/>
            <person name="Mancabelli L."/>
        </authorList>
    </citation>
    <scope>NUCLEOTIDE SEQUENCE [LARGE SCALE GENOMIC DNA]</scope>
    <source>
        <strain evidence="2 3">1460B</strain>
    </source>
</reference>
<organism evidence="2 3">
    <name type="scientific">Bifidobacterium asteroides</name>
    <dbReference type="NCBI Taxonomy" id="1684"/>
    <lineage>
        <taxon>Bacteria</taxon>
        <taxon>Bacillati</taxon>
        <taxon>Actinomycetota</taxon>
        <taxon>Actinomycetes</taxon>
        <taxon>Bifidobacteriales</taxon>
        <taxon>Bifidobacteriaceae</taxon>
        <taxon>Bifidobacterium</taxon>
    </lineage>
</organism>
<proteinExistence type="predicted"/>
<evidence type="ECO:0000256" key="1">
    <source>
        <dbReference type="SAM" id="Phobius"/>
    </source>
</evidence>
<accession>A0A2N3RAB4</accession>
<evidence type="ECO:0000313" key="3">
    <source>
        <dbReference type="Proteomes" id="UP000233731"/>
    </source>
</evidence>
<dbReference type="AlphaFoldDB" id="A0A2N3RAB4"/>
<keyword evidence="1" id="KW-1133">Transmembrane helix</keyword>
<sequence>MEHHRFCHPCIATFLGWGQVVNSSASWLNWQEYLPGPIGGKDGTWAATNLGVIIALAAGFLGTLLFQKGDIRRQESID</sequence>
<name>A0A2N3RAB4_9BIFI</name>
<comment type="caution">
    <text evidence="2">The sequence shown here is derived from an EMBL/GenBank/DDBJ whole genome shotgun (WGS) entry which is preliminary data.</text>
</comment>
<feature type="transmembrane region" description="Helical" evidence="1">
    <location>
        <begin position="45"/>
        <end position="66"/>
    </location>
</feature>
<evidence type="ECO:0000313" key="2">
    <source>
        <dbReference type="EMBL" id="PKV09438.1"/>
    </source>
</evidence>
<dbReference type="Proteomes" id="UP000233731">
    <property type="component" value="Unassembled WGS sequence"/>
</dbReference>